<feature type="signal peptide" evidence="13">
    <location>
        <begin position="1"/>
        <end position="26"/>
    </location>
</feature>
<evidence type="ECO:0000256" key="13">
    <source>
        <dbReference type="SAM" id="SignalP"/>
    </source>
</evidence>
<dbReference type="GO" id="GO:0016285">
    <property type="term" value="F:alanyl aminopeptidase activity"/>
    <property type="evidence" value="ECO:0007669"/>
    <property type="project" value="UniProtKB-EC"/>
</dbReference>
<accession>A0A7W8NE31</accession>
<evidence type="ECO:0000313" key="17">
    <source>
        <dbReference type="Proteomes" id="UP000552709"/>
    </source>
</evidence>
<feature type="domain" description="Peptidase M1 membrane alanine aminopeptidase" evidence="14">
    <location>
        <begin position="329"/>
        <end position="461"/>
    </location>
</feature>
<gene>
    <name evidence="16" type="ORF">HNQ08_001350</name>
</gene>
<evidence type="ECO:0000256" key="10">
    <source>
        <dbReference type="ARBA" id="ARBA00022833"/>
    </source>
</evidence>
<comment type="catalytic activity">
    <reaction evidence="1">
        <text>Release of an N-terminal amino acid, Xaa-|-Yaa- from a peptide, amide or arylamide. Xaa is preferably Ala, but may be most amino acids including Pro (slow action). When a terminal hydrophobic residue is followed by a prolyl residue, the two may be released as an intact Xaa-Pro dipeptide.</text>
        <dbReference type="EC" id="3.4.11.2"/>
    </reaction>
</comment>
<keyword evidence="10 12" id="KW-0862">Zinc</keyword>
<dbReference type="PANTHER" id="PTHR45726">
    <property type="entry name" value="LEUKOTRIENE A-4 HYDROLASE"/>
    <property type="match status" value="1"/>
</dbReference>
<evidence type="ECO:0000256" key="3">
    <source>
        <dbReference type="ARBA" id="ARBA00010136"/>
    </source>
</evidence>
<dbReference type="GO" id="GO:0008270">
    <property type="term" value="F:zinc ion binding"/>
    <property type="evidence" value="ECO:0007669"/>
    <property type="project" value="InterPro"/>
</dbReference>
<dbReference type="InterPro" id="IPR014782">
    <property type="entry name" value="Peptidase_M1_dom"/>
</dbReference>
<dbReference type="Gene3D" id="1.10.390.10">
    <property type="entry name" value="Neutral Protease Domain 2"/>
    <property type="match status" value="1"/>
</dbReference>
<comment type="subcellular location">
    <subcellularLocation>
        <location evidence="2">Cytoplasm</location>
    </subcellularLocation>
</comment>
<evidence type="ECO:0000313" key="16">
    <source>
        <dbReference type="EMBL" id="MBB5362265.1"/>
    </source>
</evidence>
<dbReference type="InterPro" id="IPR034015">
    <property type="entry name" value="M1_LTA4H"/>
</dbReference>
<dbReference type="InterPro" id="IPR001930">
    <property type="entry name" value="Peptidase_M1"/>
</dbReference>
<evidence type="ECO:0000256" key="4">
    <source>
        <dbReference type="ARBA" id="ARBA00012564"/>
    </source>
</evidence>
<evidence type="ECO:0000259" key="15">
    <source>
        <dbReference type="Pfam" id="PF17900"/>
    </source>
</evidence>
<name>A0A7W8NE31_9DEIO</name>
<feature type="binding site" evidence="12">
    <location>
        <position position="368"/>
    </location>
    <ligand>
        <name>Zn(2+)</name>
        <dbReference type="ChEBI" id="CHEBI:29105"/>
        <note>catalytic</note>
    </ligand>
</feature>
<protein>
    <recommendedName>
        <fullName evidence="5">Aminopeptidase N</fullName>
        <ecNumber evidence="4">3.4.11.2</ecNumber>
    </recommendedName>
</protein>
<dbReference type="EMBL" id="JACHFL010000002">
    <property type="protein sequence ID" value="MBB5362265.1"/>
    <property type="molecule type" value="Genomic_DNA"/>
</dbReference>
<evidence type="ECO:0000256" key="11">
    <source>
        <dbReference type="ARBA" id="ARBA00023049"/>
    </source>
</evidence>
<feature type="domain" description="Aminopeptidase N-like N-terminal" evidence="15">
    <location>
        <begin position="67"/>
        <end position="247"/>
    </location>
</feature>
<sequence>MAHTASRVTFVPLSLLALALLTGVRAQPALPSPAVPTLPPLSAQITTQPIGDSIFPALGQAGLDVLNYDLDLTVDRPGTSELRGTAVLTIDATRALPVLSLDFSGPAVLEVNWDGLAAPFRQDEAAGKLTVQPPRPLLPGTRATVMVRFAGQVGRRPDPDLPLNVGWQAVPAEGQRAGANFTLSEPDGTRTFLPVNDHPSDPATFTTRITVPAGYTAAASGVQRSEEDAPNGGHTLTFEQAQPIPTYALAIHVGRFERVDSPAVPVGKGGSEVLRRDYFPSGIPAGTRDAYTSTGEILKVLAEWFGPFPFSAYGSAIVTPRVPALETATLSTMPVTSSNVRVLVHETAHQWFGDRVTLADWSGVWLNEGFATYAELLWAQAQGEDGEDMVRGWYTRAGRSGTRPLIATTERQLFDTTAYIRGALALHAVRLTVDDTAFKAYLRGWVSGFSARPVTTADLLIYTRSTLGAGAEAALRLWVDSPELPPLPAR</sequence>
<dbReference type="SUPFAM" id="SSF63737">
    <property type="entry name" value="Leukotriene A4 hydrolase N-terminal domain"/>
    <property type="match status" value="1"/>
</dbReference>
<dbReference type="AlphaFoldDB" id="A0A7W8NE31"/>
<keyword evidence="8 12" id="KW-0479">Metal-binding</keyword>
<dbReference type="CDD" id="cd09603">
    <property type="entry name" value="M1_APN_like"/>
    <property type="match status" value="1"/>
</dbReference>
<evidence type="ECO:0000256" key="9">
    <source>
        <dbReference type="ARBA" id="ARBA00022801"/>
    </source>
</evidence>
<dbReference type="EC" id="3.4.11.2" evidence="4"/>
<dbReference type="GO" id="GO:0008237">
    <property type="term" value="F:metallopeptidase activity"/>
    <property type="evidence" value="ECO:0007669"/>
    <property type="project" value="UniProtKB-KW"/>
</dbReference>
<dbReference type="Pfam" id="PF01433">
    <property type="entry name" value="Peptidase_M1"/>
    <property type="match status" value="1"/>
</dbReference>
<dbReference type="Proteomes" id="UP000552709">
    <property type="component" value="Unassembled WGS sequence"/>
</dbReference>
<evidence type="ECO:0000256" key="7">
    <source>
        <dbReference type="ARBA" id="ARBA00022670"/>
    </source>
</evidence>
<keyword evidence="17" id="KW-1185">Reference proteome</keyword>
<evidence type="ECO:0000256" key="5">
    <source>
        <dbReference type="ARBA" id="ARBA00015611"/>
    </source>
</evidence>
<comment type="caution">
    <text evidence="16">The sequence shown here is derived from an EMBL/GenBank/DDBJ whole genome shotgun (WGS) entry which is preliminary data.</text>
</comment>
<dbReference type="InterPro" id="IPR045357">
    <property type="entry name" value="Aminopeptidase_N-like_N"/>
</dbReference>
<evidence type="ECO:0000259" key="14">
    <source>
        <dbReference type="Pfam" id="PF01433"/>
    </source>
</evidence>
<evidence type="ECO:0000256" key="6">
    <source>
        <dbReference type="ARBA" id="ARBA00022490"/>
    </source>
</evidence>
<evidence type="ECO:0000256" key="12">
    <source>
        <dbReference type="PIRSR" id="PIRSR634015-3"/>
    </source>
</evidence>
<dbReference type="RefSeq" id="WP_184128767.1">
    <property type="nucleotide sequence ID" value="NZ_JACHFL010000002.1"/>
</dbReference>
<proteinExistence type="inferred from homology"/>
<feature type="binding site" evidence="12">
    <location>
        <position position="345"/>
    </location>
    <ligand>
        <name>Zn(2+)</name>
        <dbReference type="ChEBI" id="CHEBI:29105"/>
        <note>catalytic</note>
    </ligand>
</feature>
<dbReference type="InterPro" id="IPR042097">
    <property type="entry name" value="Aminopeptidase_N-like_N_sf"/>
</dbReference>
<keyword evidence="9" id="KW-0378">Hydrolase</keyword>
<dbReference type="SUPFAM" id="SSF55486">
    <property type="entry name" value="Metalloproteases ('zincins'), catalytic domain"/>
    <property type="match status" value="1"/>
</dbReference>
<dbReference type="Gene3D" id="2.60.40.1730">
    <property type="entry name" value="tricorn interacting facor f3 domain"/>
    <property type="match status" value="1"/>
</dbReference>
<dbReference type="PANTHER" id="PTHR45726:SF3">
    <property type="entry name" value="LEUKOTRIENE A-4 HYDROLASE"/>
    <property type="match status" value="1"/>
</dbReference>
<keyword evidence="11" id="KW-0482">Metalloprotease</keyword>
<dbReference type="GO" id="GO:0005737">
    <property type="term" value="C:cytoplasm"/>
    <property type="evidence" value="ECO:0007669"/>
    <property type="project" value="UniProtKB-SubCell"/>
</dbReference>
<dbReference type="PRINTS" id="PR00756">
    <property type="entry name" value="ALADIPTASE"/>
</dbReference>
<organism evidence="16 17">
    <name type="scientific">Deinococcus humi</name>
    <dbReference type="NCBI Taxonomy" id="662880"/>
    <lineage>
        <taxon>Bacteria</taxon>
        <taxon>Thermotogati</taxon>
        <taxon>Deinococcota</taxon>
        <taxon>Deinococci</taxon>
        <taxon>Deinococcales</taxon>
        <taxon>Deinococcaceae</taxon>
        <taxon>Deinococcus</taxon>
    </lineage>
</organism>
<keyword evidence="7" id="KW-0645">Protease</keyword>
<dbReference type="InterPro" id="IPR027268">
    <property type="entry name" value="Peptidase_M4/M1_CTD_sf"/>
</dbReference>
<comment type="cofactor">
    <cofactor evidence="12">
        <name>Zn(2+)</name>
        <dbReference type="ChEBI" id="CHEBI:29105"/>
    </cofactor>
    <text evidence="12">Binds 1 zinc ion per subunit.</text>
</comment>
<keyword evidence="6" id="KW-0963">Cytoplasm</keyword>
<evidence type="ECO:0000256" key="2">
    <source>
        <dbReference type="ARBA" id="ARBA00004496"/>
    </source>
</evidence>
<evidence type="ECO:0000256" key="8">
    <source>
        <dbReference type="ARBA" id="ARBA00022723"/>
    </source>
</evidence>
<reference evidence="16 17" key="1">
    <citation type="submission" date="2020-08" db="EMBL/GenBank/DDBJ databases">
        <title>Genomic Encyclopedia of Type Strains, Phase IV (KMG-IV): sequencing the most valuable type-strain genomes for metagenomic binning, comparative biology and taxonomic classification.</title>
        <authorList>
            <person name="Goeker M."/>
        </authorList>
    </citation>
    <scope>NUCLEOTIDE SEQUENCE [LARGE SCALE GENOMIC DNA]</scope>
    <source>
        <strain evidence="16 17">DSM 27939</strain>
    </source>
</reference>
<dbReference type="GO" id="GO:0006508">
    <property type="term" value="P:proteolysis"/>
    <property type="evidence" value="ECO:0007669"/>
    <property type="project" value="UniProtKB-KW"/>
</dbReference>
<feature type="binding site" evidence="12">
    <location>
        <position position="349"/>
    </location>
    <ligand>
        <name>Zn(2+)</name>
        <dbReference type="ChEBI" id="CHEBI:29105"/>
        <note>catalytic</note>
    </ligand>
</feature>
<comment type="similarity">
    <text evidence="3">Belongs to the peptidase M1 family.</text>
</comment>
<feature type="chain" id="PRO_5031282778" description="Aminopeptidase N" evidence="13">
    <location>
        <begin position="27"/>
        <end position="490"/>
    </location>
</feature>
<dbReference type="Pfam" id="PF17900">
    <property type="entry name" value="Peptidase_M1_N"/>
    <property type="match status" value="1"/>
</dbReference>
<keyword evidence="16" id="KW-0031">Aminopeptidase</keyword>
<evidence type="ECO:0000256" key="1">
    <source>
        <dbReference type="ARBA" id="ARBA00000098"/>
    </source>
</evidence>
<keyword evidence="13" id="KW-0732">Signal</keyword>